<keyword evidence="2" id="KW-0560">Oxidoreductase</keyword>
<gene>
    <name evidence="5" type="ORF">PG991_004220</name>
</gene>
<evidence type="ECO:0000313" key="5">
    <source>
        <dbReference type="EMBL" id="KAK8027164.1"/>
    </source>
</evidence>
<dbReference type="Pfam" id="PF08031">
    <property type="entry name" value="BBE"/>
    <property type="match status" value="1"/>
</dbReference>
<dbReference type="InterPro" id="IPR036318">
    <property type="entry name" value="FAD-bd_PCMH-like_sf"/>
</dbReference>
<dbReference type="Gene3D" id="3.30.465.10">
    <property type="match status" value="2"/>
</dbReference>
<dbReference type="PANTHER" id="PTHR13878">
    <property type="entry name" value="GULONOLACTONE OXIDASE"/>
    <property type="match status" value="1"/>
</dbReference>
<reference evidence="5 6" key="1">
    <citation type="submission" date="2023-01" db="EMBL/GenBank/DDBJ databases">
        <title>Analysis of 21 Apiospora genomes using comparative genomics revels a genus with tremendous synthesis potential of carbohydrate active enzymes and secondary metabolites.</title>
        <authorList>
            <person name="Sorensen T."/>
        </authorList>
    </citation>
    <scope>NUCLEOTIDE SEQUENCE [LARGE SCALE GENOMIC DNA]</scope>
    <source>
        <strain evidence="5 6">CBS 20057</strain>
    </source>
</reference>
<dbReference type="InterPro" id="IPR006094">
    <property type="entry name" value="Oxid_FAD_bind_N"/>
</dbReference>
<keyword evidence="6" id="KW-1185">Reference proteome</keyword>
<organism evidence="5 6">
    <name type="scientific">Apiospora marii</name>
    <dbReference type="NCBI Taxonomy" id="335849"/>
    <lineage>
        <taxon>Eukaryota</taxon>
        <taxon>Fungi</taxon>
        <taxon>Dikarya</taxon>
        <taxon>Ascomycota</taxon>
        <taxon>Pezizomycotina</taxon>
        <taxon>Sordariomycetes</taxon>
        <taxon>Xylariomycetidae</taxon>
        <taxon>Amphisphaeriales</taxon>
        <taxon>Apiosporaceae</taxon>
        <taxon>Apiospora</taxon>
    </lineage>
</organism>
<comment type="similarity">
    <text evidence="1">Belongs to the oxygen-dependent FAD-linked oxidoreductase family.</text>
</comment>
<accession>A0ABR1S7H7</accession>
<dbReference type="PANTHER" id="PTHR13878:SF91">
    <property type="entry name" value="FAD BINDING DOMAIN PROTEIN (AFU_ORTHOLOGUE AFUA_6G12070)-RELATED"/>
    <property type="match status" value="1"/>
</dbReference>
<dbReference type="PROSITE" id="PS51387">
    <property type="entry name" value="FAD_PCMH"/>
    <property type="match status" value="1"/>
</dbReference>
<feature type="chain" id="PRO_5047167854" description="FAD-binding PCMH-type domain-containing protein" evidence="3">
    <location>
        <begin position="18"/>
        <end position="586"/>
    </location>
</feature>
<protein>
    <recommendedName>
        <fullName evidence="4">FAD-binding PCMH-type domain-containing protein</fullName>
    </recommendedName>
</protein>
<feature type="domain" description="FAD-binding PCMH-type" evidence="4">
    <location>
        <begin position="138"/>
        <end position="316"/>
    </location>
</feature>
<dbReference type="InterPro" id="IPR012951">
    <property type="entry name" value="BBE"/>
</dbReference>
<evidence type="ECO:0000256" key="3">
    <source>
        <dbReference type="SAM" id="SignalP"/>
    </source>
</evidence>
<sequence>MKLFSCLLVAVAPVVAAASRCHLAAAAGTTNTCKCFPGDSCWPSTAEWNRLNTTIGGRLVKTVPLGTPCHGSDYDAEVCKNLQQQWHQSAIPIPEPPLLRLRFANTGSSMSSSSSVMAPFFANQSCDPFQSRSRPCELGNYVRYAVNATGVDDIKAAIAFSKEKNIRFVIRNTGHDYLGRSTGAGALAVWTHHLKNIQFLDINDKGYQGKAVKLGAGVQGFDILEAGRDKGLVVVGGECPTVGIAGGYTQGGGHSALSTSFGLAADNVLSWEVVTADGTFLEASQTENPNLFWALNGGGGSTFGVVVSMTVKAFPDATIGGATLSFYMGSNPKESFYGAIQAFHEALPAMVDAGSMVVYYFTNEFFMISPLNAYNKTKGEVETILRPYVSELDSLDINYTVAYSQFDSYYEHYDHYFGPLPLGNIQVGIAQYGARLIPRSVAANISTTWRSVAEQGVTWIGVGTDVSSFGNSETTSVHPAWRDALVHTTFTLPWNFTAPWEDMIALQDKMTEKIMPEVEAATAGSGSYVNEGDWRQPNFQDTYWGSNYQKLLAIKKKFDPADFFYATVGVGSEAWKVVEDGRLCPA</sequence>
<comment type="caution">
    <text evidence="5">The sequence shown here is derived from an EMBL/GenBank/DDBJ whole genome shotgun (WGS) entry which is preliminary data.</text>
</comment>
<dbReference type="Pfam" id="PF01565">
    <property type="entry name" value="FAD_binding_4"/>
    <property type="match status" value="1"/>
</dbReference>
<feature type="signal peptide" evidence="3">
    <location>
        <begin position="1"/>
        <end position="17"/>
    </location>
</feature>
<proteinExistence type="inferred from homology"/>
<dbReference type="Proteomes" id="UP001396898">
    <property type="component" value="Unassembled WGS sequence"/>
</dbReference>
<evidence type="ECO:0000313" key="6">
    <source>
        <dbReference type="Proteomes" id="UP001396898"/>
    </source>
</evidence>
<keyword evidence="3" id="KW-0732">Signal</keyword>
<evidence type="ECO:0000256" key="2">
    <source>
        <dbReference type="ARBA" id="ARBA00023002"/>
    </source>
</evidence>
<name>A0ABR1S7H7_9PEZI</name>
<dbReference type="InterPro" id="IPR050432">
    <property type="entry name" value="FAD-linked_Oxidoreductases_BP"/>
</dbReference>
<dbReference type="InterPro" id="IPR016169">
    <property type="entry name" value="FAD-bd_PCMH_sub2"/>
</dbReference>
<evidence type="ECO:0000259" key="4">
    <source>
        <dbReference type="PROSITE" id="PS51387"/>
    </source>
</evidence>
<evidence type="ECO:0000256" key="1">
    <source>
        <dbReference type="ARBA" id="ARBA00005466"/>
    </source>
</evidence>
<dbReference type="EMBL" id="JAQQWI010000007">
    <property type="protein sequence ID" value="KAK8027164.1"/>
    <property type="molecule type" value="Genomic_DNA"/>
</dbReference>
<dbReference type="InterPro" id="IPR016166">
    <property type="entry name" value="FAD-bd_PCMH"/>
</dbReference>
<dbReference type="SUPFAM" id="SSF56176">
    <property type="entry name" value="FAD-binding/transporter-associated domain-like"/>
    <property type="match status" value="1"/>
</dbReference>